<feature type="non-terminal residue" evidence="1">
    <location>
        <position position="1"/>
    </location>
</feature>
<gene>
    <name evidence="1" type="ORF">B0A77_15415</name>
</gene>
<proteinExistence type="predicted"/>
<dbReference type="AlphaFoldDB" id="A0A2H3K875"/>
<comment type="caution">
    <text evidence="1">The sequence shown here is derived from an EMBL/GenBank/DDBJ whole genome shotgun (WGS) entry which is preliminary data.</text>
</comment>
<dbReference type="EMBL" id="PCMW01000175">
    <property type="protein sequence ID" value="PDS21635.1"/>
    <property type="molecule type" value="Genomic_DNA"/>
</dbReference>
<evidence type="ECO:0000313" key="2">
    <source>
        <dbReference type="Proteomes" id="UP000220828"/>
    </source>
</evidence>
<sequence>KGQKIEINPTERELEIIGYPTRNLFDPKYRQFIVTNKSVVPIEVQKANIGKPIPYGLWDSYRTRYAWRPIFEVQHEGIMRSVYMEMINGEKEKLFDTSLIENKFEKRAIIKHTYFSWRDNKKQGYACEIDFDEQELKAAFEEMYKENKDLEAELVFTINHSNNFVTVLLKNGEKKIRLPKTKVKVYKTRGL</sequence>
<reference evidence="1 2" key="1">
    <citation type="submission" date="2017-09" db="EMBL/GenBank/DDBJ databases">
        <title>Whole genomes of Flavobacteriaceae.</title>
        <authorList>
            <person name="Stine C."/>
            <person name="Li C."/>
            <person name="Tadesse D."/>
        </authorList>
    </citation>
    <scope>NUCLEOTIDE SEQUENCE [LARGE SCALE GENOMIC DNA]</scope>
    <source>
        <strain evidence="1 2">ATCC 35036</strain>
    </source>
</reference>
<evidence type="ECO:0000313" key="1">
    <source>
        <dbReference type="EMBL" id="PDS21635.1"/>
    </source>
</evidence>
<dbReference type="Proteomes" id="UP000220828">
    <property type="component" value="Unassembled WGS sequence"/>
</dbReference>
<protein>
    <submittedName>
        <fullName evidence="1">Uncharacterized protein</fullName>
    </submittedName>
</protein>
<name>A0A2H3K875_9FLAO</name>
<organism evidence="1 2">
    <name type="scientific">Flavobacterium branchiophilum</name>
    <dbReference type="NCBI Taxonomy" id="55197"/>
    <lineage>
        <taxon>Bacteria</taxon>
        <taxon>Pseudomonadati</taxon>
        <taxon>Bacteroidota</taxon>
        <taxon>Flavobacteriia</taxon>
        <taxon>Flavobacteriales</taxon>
        <taxon>Flavobacteriaceae</taxon>
        <taxon>Flavobacterium</taxon>
    </lineage>
</organism>
<accession>A0A2H3K875</accession>